<dbReference type="Gene3D" id="1.20.140.10">
    <property type="entry name" value="Butyryl-CoA Dehydrogenase, subunit A, domain 3"/>
    <property type="match status" value="2"/>
</dbReference>
<comment type="cofactor">
    <cofactor evidence="2">
        <name>FAD</name>
        <dbReference type="ChEBI" id="CHEBI:57692"/>
    </cofactor>
</comment>
<evidence type="ECO:0000256" key="2">
    <source>
        <dbReference type="ARBA" id="ARBA00001974"/>
    </source>
</evidence>
<evidence type="ECO:0000256" key="11">
    <source>
        <dbReference type="ARBA" id="ARBA00023140"/>
    </source>
</evidence>
<keyword evidence="22" id="KW-1185">Reference proteome</keyword>
<dbReference type="Pfam" id="PF01756">
    <property type="entry name" value="ACOX"/>
    <property type="match status" value="1"/>
</dbReference>
<proteinExistence type="inferred from homology"/>
<feature type="domain" description="Acyl-CoA oxidase/dehydrogenase middle" evidence="18">
    <location>
        <begin position="138"/>
        <end position="248"/>
    </location>
</feature>
<keyword evidence="11" id="KW-0576">Peroxisome</keyword>
<reference evidence="22" key="1">
    <citation type="journal article" date="2017" name="Genome Announc.">
        <title>Genome sequences of Cyberlindnera fabianii 65, Pichia kudriavzevii 129, and Saccharomyces cerevisiae 131 isolated from fermented masau fruits in Zimbabwe.</title>
        <authorList>
            <person name="van Rijswijck I.M.H."/>
            <person name="Derks M.F.L."/>
            <person name="Abee T."/>
            <person name="de Ridder D."/>
            <person name="Smid E.J."/>
        </authorList>
    </citation>
    <scope>NUCLEOTIDE SEQUENCE [LARGE SCALE GENOMIC DNA]</scope>
    <source>
        <strain evidence="22">65</strain>
    </source>
</reference>
<evidence type="ECO:0000256" key="14">
    <source>
        <dbReference type="PIRNR" id="PIRNR000168"/>
    </source>
</evidence>
<dbReference type="GO" id="GO:0033540">
    <property type="term" value="P:fatty acid beta-oxidation using acyl-CoA oxidase"/>
    <property type="evidence" value="ECO:0007669"/>
    <property type="project" value="UniProtKB-UniPathway"/>
</dbReference>
<dbReference type="InterPro" id="IPR046373">
    <property type="entry name" value="Acyl-CoA_Oxase/DH_mid-dom_sf"/>
</dbReference>
<dbReference type="InterPro" id="IPR006091">
    <property type="entry name" value="Acyl-CoA_Oxase/DH_mid-dom"/>
</dbReference>
<dbReference type="InterPro" id="IPR009100">
    <property type="entry name" value="AcylCoA_DH/oxidase_NM_dom_sf"/>
</dbReference>
<dbReference type="Pfam" id="PF02770">
    <property type="entry name" value="Acyl-CoA_dh_M"/>
    <property type="match status" value="1"/>
</dbReference>
<keyword evidence="7 14" id="KW-0274">FAD</keyword>
<feature type="domain" description="Acyl-CoA oxidase C-alpha1" evidence="20">
    <location>
        <begin position="279"/>
        <end position="444"/>
    </location>
</feature>
<keyword evidence="6 14" id="KW-0285">Flavoprotein</keyword>
<evidence type="ECO:0000256" key="16">
    <source>
        <dbReference type="PIRSR" id="PIRSR000168-2"/>
    </source>
</evidence>
<evidence type="ECO:0000256" key="1">
    <source>
        <dbReference type="ARBA" id="ARBA00001201"/>
    </source>
</evidence>
<dbReference type="Gene3D" id="1.10.540.10">
    <property type="entry name" value="Acyl-CoA dehydrogenase/oxidase, N-terminal domain"/>
    <property type="match status" value="1"/>
</dbReference>
<feature type="binding site" evidence="16">
    <location>
        <position position="142"/>
    </location>
    <ligand>
        <name>FAD</name>
        <dbReference type="ChEBI" id="CHEBI:57692"/>
    </ligand>
</feature>
<gene>
    <name evidence="21" type="ORF">BON22_0023</name>
</gene>
<dbReference type="GO" id="GO:0071949">
    <property type="term" value="F:FAD binding"/>
    <property type="evidence" value="ECO:0007669"/>
    <property type="project" value="InterPro"/>
</dbReference>
<dbReference type="InterPro" id="IPR037069">
    <property type="entry name" value="AcylCoA_DH/ox_N_sf"/>
</dbReference>
<dbReference type="GO" id="GO:0055088">
    <property type="term" value="P:lipid homeostasis"/>
    <property type="evidence" value="ECO:0007669"/>
    <property type="project" value="TreeGrafter"/>
</dbReference>
<comment type="catalytic activity">
    <reaction evidence="1">
        <text>a 2,3-saturated acyl-CoA + O2 = a (2E)-enoyl-CoA + H2O2</text>
        <dbReference type="Rhea" id="RHEA:38959"/>
        <dbReference type="ChEBI" id="CHEBI:15379"/>
        <dbReference type="ChEBI" id="CHEBI:16240"/>
        <dbReference type="ChEBI" id="CHEBI:58856"/>
        <dbReference type="ChEBI" id="CHEBI:65111"/>
        <dbReference type="EC" id="1.3.3.6"/>
    </reaction>
</comment>
<evidence type="ECO:0000259" key="17">
    <source>
        <dbReference type="Pfam" id="PF01756"/>
    </source>
</evidence>
<keyword evidence="10" id="KW-0443">Lipid metabolism</keyword>
<dbReference type="UniPathway" id="UPA00661"/>
<dbReference type="VEuPathDB" id="FungiDB:BON22_0023"/>
<dbReference type="FunFam" id="1.10.540.10:FF:000018">
    <property type="entry name" value="Acyl-coenzyme A oxidase"/>
    <property type="match status" value="1"/>
</dbReference>
<dbReference type="GO" id="GO:0005504">
    <property type="term" value="F:fatty acid binding"/>
    <property type="evidence" value="ECO:0007669"/>
    <property type="project" value="TreeGrafter"/>
</dbReference>
<name>A0A1V2LEE9_CYBFA</name>
<evidence type="ECO:0000256" key="8">
    <source>
        <dbReference type="ARBA" id="ARBA00022832"/>
    </source>
</evidence>
<dbReference type="InterPro" id="IPR055060">
    <property type="entry name" value="ACOX_C_alpha1"/>
</dbReference>
<dbReference type="Pfam" id="PF14749">
    <property type="entry name" value="Acyl-CoA_ox_N"/>
    <property type="match status" value="1"/>
</dbReference>
<dbReference type="InterPro" id="IPR002655">
    <property type="entry name" value="Acyl-CoA_oxidase_C"/>
</dbReference>
<feature type="domain" description="Acyl-CoA oxidase C-terminal" evidence="17">
    <location>
        <begin position="479"/>
        <end position="657"/>
    </location>
</feature>
<dbReference type="PIRSF" id="PIRSF000168">
    <property type="entry name" value="Acyl-CoA_oxidase"/>
    <property type="match status" value="1"/>
</dbReference>
<dbReference type="AlphaFoldDB" id="A0A1V2LEE9"/>
<evidence type="ECO:0000259" key="19">
    <source>
        <dbReference type="Pfam" id="PF14749"/>
    </source>
</evidence>
<evidence type="ECO:0000313" key="22">
    <source>
        <dbReference type="Proteomes" id="UP000189513"/>
    </source>
</evidence>
<sequence length="668" mass="75613">MSLQEMCEEREKCSFNTRELTYFLDGGKDKTLELEEMMTSFERDPIFKVPTYDLSWKEQREMSFKRITRMVPFLSLDGEEKFNKRMGLLAIIDGATYTRLGVHFGLFTQTVRALGTPEQFTHWCVDKGGLKCSKFFGCFGMTELTHGSNVAGLQTLATYDEDDGCFLIHTPHLGATKWWIGGAAHSATHCVVYARLIVKGKDYGTKNFVVQLRDVNTHELLPGIAIGDIGKKMGRDGIDNGWIQFTHVRIPRFNMLSKYTSVDDEGNVSKPKFAEQLGYTALVMGRVTMVYDSYTTGKRFITIALRYAAMRRQFGNDGTGKEKKIIDYTHHRRRLFPLLASVFALNASSAEVEAFQKKAQESVLSGDMDKALPNLKDLFALSAGMKAFGTWETCKIIDEGRQSCGGHGYSGYNGFGQGYNDWVVQCTWEGDNNVLSLSCGRALIQNYLALEKGEKLGDYSKYLANYASTFELKTSQLEDIEQIISAWEFISQNLVKKATTSYKNFLKASGNQEDAFEKVSSNRFEIAKIHTKLITLKTFYSRVQKAKAEIKPVLTLLCQLYALSITVENIGQLYSFGVITGSDFTQQVNFKIDEINEKLRPDIVGITDSFNLSDFFIASQIGKKQGGIYEEYFSFVNSQTGKEQIPYYYETVFKPYLHRSLEQNDNED</sequence>
<evidence type="ECO:0000256" key="9">
    <source>
        <dbReference type="ARBA" id="ARBA00023002"/>
    </source>
</evidence>
<dbReference type="InterPro" id="IPR036250">
    <property type="entry name" value="AcylCo_DH-like_C"/>
</dbReference>
<keyword evidence="9" id="KW-0560">Oxidoreductase</keyword>
<dbReference type="Gene3D" id="2.40.110.10">
    <property type="entry name" value="Butyryl-CoA Dehydrogenase, subunit A, domain 2"/>
    <property type="match status" value="1"/>
</dbReference>
<dbReference type="OMA" id="AHGTNAK"/>
<evidence type="ECO:0000256" key="15">
    <source>
        <dbReference type="PIRSR" id="PIRSR000168-1"/>
    </source>
</evidence>
<dbReference type="FunFam" id="1.20.140.10:FF:000013">
    <property type="entry name" value="Acyl-coenzyme A oxidase"/>
    <property type="match status" value="1"/>
</dbReference>
<feature type="active site" description="Proton acceptor" evidence="15">
    <location>
        <position position="429"/>
    </location>
</feature>
<dbReference type="GO" id="GO:0003997">
    <property type="term" value="F:acyl-CoA oxidase activity"/>
    <property type="evidence" value="ECO:0007669"/>
    <property type="project" value="UniProtKB-EC"/>
</dbReference>
<protein>
    <recommendedName>
        <fullName evidence="13 14">Acyl-coenzyme A oxidase</fullName>
    </recommendedName>
</protein>
<feature type="domain" description="Acyl-coenzyme A oxidase N-terminal" evidence="19">
    <location>
        <begin position="16"/>
        <end position="124"/>
    </location>
</feature>
<evidence type="ECO:0000259" key="18">
    <source>
        <dbReference type="Pfam" id="PF02770"/>
    </source>
</evidence>
<dbReference type="FunFam" id="2.40.110.10:FF:000003">
    <property type="entry name" value="Acyl-coenzyme A oxidase"/>
    <property type="match status" value="1"/>
</dbReference>
<evidence type="ECO:0000313" key="21">
    <source>
        <dbReference type="EMBL" id="ONH70208.1"/>
    </source>
</evidence>
<evidence type="ECO:0000256" key="4">
    <source>
        <dbReference type="ARBA" id="ARBA00004846"/>
    </source>
</evidence>
<dbReference type="PANTHER" id="PTHR10909">
    <property type="entry name" value="ELECTRON TRANSPORT OXIDOREDUCTASE"/>
    <property type="match status" value="1"/>
</dbReference>
<dbReference type="PANTHER" id="PTHR10909:SF352">
    <property type="entry name" value="ACYL-COENZYME A OXIDASE-LIKE PROTEIN"/>
    <property type="match status" value="1"/>
</dbReference>
<evidence type="ECO:0000256" key="10">
    <source>
        <dbReference type="ARBA" id="ARBA00023098"/>
    </source>
</evidence>
<keyword evidence="8" id="KW-0276">Fatty acid metabolism</keyword>
<evidence type="ECO:0000256" key="7">
    <source>
        <dbReference type="ARBA" id="ARBA00022827"/>
    </source>
</evidence>
<evidence type="ECO:0000259" key="20">
    <source>
        <dbReference type="Pfam" id="PF22924"/>
    </source>
</evidence>
<comment type="caution">
    <text evidence="21">The sequence shown here is derived from an EMBL/GenBank/DDBJ whole genome shotgun (WGS) entry which is preliminary data.</text>
</comment>
<dbReference type="GO" id="GO:0005777">
    <property type="term" value="C:peroxisome"/>
    <property type="evidence" value="ECO:0007669"/>
    <property type="project" value="UniProtKB-SubCell"/>
</dbReference>
<dbReference type="InterPro" id="IPR012258">
    <property type="entry name" value="Acyl-CoA_oxidase"/>
</dbReference>
<evidence type="ECO:0000256" key="12">
    <source>
        <dbReference type="ARBA" id="ARBA00063271"/>
    </source>
</evidence>
<dbReference type="InterPro" id="IPR029320">
    <property type="entry name" value="Acyl-CoA_ox_N"/>
</dbReference>
<organism evidence="21 22">
    <name type="scientific">Cyberlindnera fabianii</name>
    <name type="common">Yeast</name>
    <name type="synonym">Hansenula fabianii</name>
    <dbReference type="NCBI Taxonomy" id="36022"/>
    <lineage>
        <taxon>Eukaryota</taxon>
        <taxon>Fungi</taxon>
        <taxon>Dikarya</taxon>
        <taxon>Ascomycota</taxon>
        <taxon>Saccharomycotina</taxon>
        <taxon>Saccharomycetes</taxon>
        <taxon>Phaffomycetales</taxon>
        <taxon>Phaffomycetaceae</taxon>
        <taxon>Cyberlindnera</taxon>
    </lineage>
</organism>
<dbReference type="Proteomes" id="UP000189513">
    <property type="component" value="Unassembled WGS sequence"/>
</dbReference>
<evidence type="ECO:0000256" key="13">
    <source>
        <dbReference type="ARBA" id="ARBA00070477"/>
    </source>
</evidence>
<evidence type="ECO:0000256" key="5">
    <source>
        <dbReference type="ARBA" id="ARBA00006288"/>
    </source>
</evidence>
<comment type="similarity">
    <text evidence="5 14">Belongs to the acyl-CoA oxidase family.</text>
</comment>
<comment type="subunit">
    <text evidence="12">Heteropentamer composed of five different subunits.</text>
</comment>
<dbReference type="STRING" id="36022.A0A1V2LEE9"/>
<comment type="pathway">
    <text evidence="4">Lipid metabolism; peroxisomal fatty acid beta-oxidation.</text>
</comment>
<evidence type="ECO:0000256" key="3">
    <source>
        <dbReference type="ARBA" id="ARBA00004275"/>
    </source>
</evidence>
<dbReference type="FunFam" id="1.20.140.10:FF:000015">
    <property type="entry name" value="Acyl-coenzyme A oxidase"/>
    <property type="match status" value="1"/>
</dbReference>
<dbReference type="Pfam" id="PF22924">
    <property type="entry name" value="ACOX_C_alpha1"/>
    <property type="match status" value="1"/>
</dbReference>
<feature type="binding site" evidence="16">
    <location>
        <position position="181"/>
    </location>
    <ligand>
        <name>FAD</name>
        <dbReference type="ChEBI" id="CHEBI:57692"/>
    </ligand>
</feature>
<dbReference type="EMBL" id="MPUK01000001">
    <property type="protein sequence ID" value="ONH70208.1"/>
    <property type="molecule type" value="Genomic_DNA"/>
</dbReference>
<dbReference type="SUPFAM" id="SSF47203">
    <property type="entry name" value="Acyl-CoA dehydrogenase C-terminal domain-like"/>
    <property type="match status" value="2"/>
</dbReference>
<accession>A0A1V2LEE9</accession>
<comment type="subcellular location">
    <subcellularLocation>
        <location evidence="3">Peroxisome</location>
    </subcellularLocation>
</comment>
<dbReference type="SUPFAM" id="SSF56645">
    <property type="entry name" value="Acyl-CoA dehydrogenase NM domain-like"/>
    <property type="match status" value="1"/>
</dbReference>
<evidence type="ECO:0000256" key="6">
    <source>
        <dbReference type="ARBA" id="ARBA00022630"/>
    </source>
</evidence>